<dbReference type="Proteomes" id="UP000308197">
    <property type="component" value="Unassembled WGS sequence"/>
</dbReference>
<accession>A0A5C3PAQ7</accession>
<sequence length="73" mass="8417">MSSASTTITTPRSRHVLPREAKSLREVLYLGGHMPTLAEKRAIYDIMLLLVPGISWYTPKHHFNWCLTREHEA</sequence>
<dbReference type="InParanoid" id="A0A5C3PAQ7"/>
<proteinExistence type="predicted"/>
<organism evidence="1 2">
    <name type="scientific">Polyporus arcularius HHB13444</name>
    <dbReference type="NCBI Taxonomy" id="1314778"/>
    <lineage>
        <taxon>Eukaryota</taxon>
        <taxon>Fungi</taxon>
        <taxon>Dikarya</taxon>
        <taxon>Basidiomycota</taxon>
        <taxon>Agaricomycotina</taxon>
        <taxon>Agaricomycetes</taxon>
        <taxon>Polyporales</taxon>
        <taxon>Polyporaceae</taxon>
        <taxon>Polyporus</taxon>
    </lineage>
</organism>
<reference evidence="1 2" key="1">
    <citation type="journal article" date="2019" name="Nat. Ecol. Evol.">
        <title>Megaphylogeny resolves global patterns of mushroom evolution.</title>
        <authorList>
            <person name="Varga T."/>
            <person name="Krizsan K."/>
            <person name="Foldi C."/>
            <person name="Dima B."/>
            <person name="Sanchez-Garcia M."/>
            <person name="Sanchez-Ramirez S."/>
            <person name="Szollosi G.J."/>
            <person name="Szarkandi J.G."/>
            <person name="Papp V."/>
            <person name="Albert L."/>
            <person name="Andreopoulos W."/>
            <person name="Angelini C."/>
            <person name="Antonin V."/>
            <person name="Barry K.W."/>
            <person name="Bougher N.L."/>
            <person name="Buchanan P."/>
            <person name="Buyck B."/>
            <person name="Bense V."/>
            <person name="Catcheside P."/>
            <person name="Chovatia M."/>
            <person name="Cooper J."/>
            <person name="Damon W."/>
            <person name="Desjardin D."/>
            <person name="Finy P."/>
            <person name="Geml J."/>
            <person name="Haridas S."/>
            <person name="Hughes K."/>
            <person name="Justo A."/>
            <person name="Karasinski D."/>
            <person name="Kautmanova I."/>
            <person name="Kiss B."/>
            <person name="Kocsube S."/>
            <person name="Kotiranta H."/>
            <person name="LaButti K.M."/>
            <person name="Lechner B.E."/>
            <person name="Liimatainen K."/>
            <person name="Lipzen A."/>
            <person name="Lukacs Z."/>
            <person name="Mihaltcheva S."/>
            <person name="Morgado L.N."/>
            <person name="Niskanen T."/>
            <person name="Noordeloos M.E."/>
            <person name="Ohm R.A."/>
            <person name="Ortiz-Santana B."/>
            <person name="Ovrebo C."/>
            <person name="Racz N."/>
            <person name="Riley R."/>
            <person name="Savchenko A."/>
            <person name="Shiryaev A."/>
            <person name="Soop K."/>
            <person name="Spirin V."/>
            <person name="Szebenyi C."/>
            <person name="Tomsovsky M."/>
            <person name="Tulloss R.E."/>
            <person name="Uehling J."/>
            <person name="Grigoriev I.V."/>
            <person name="Vagvolgyi C."/>
            <person name="Papp T."/>
            <person name="Martin F.M."/>
            <person name="Miettinen O."/>
            <person name="Hibbett D.S."/>
            <person name="Nagy L.G."/>
        </authorList>
    </citation>
    <scope>NUCLEOTIDE SEQUENCE [LARGE SCALE GENOMIC DNA]</scope>
    <source>
        <strain evidence="1 2">HHB13444</strain>
    </source>
</reference>
<name>A0A5C3PAQ7_9APHY</name>
<gene>
    <name evidence="1" type="ORF">K466DRAFT_586930</name>
</gene>
<dbReference type="AlphaFoldDB" id="A0A5C3PAQ7"/>
<evidence type="ECO:0000313" key="1">
    <source>
        <dbReference type="EMBL" id="TFK86784.1"/>
    </source>
</evidence>
<keyword evidence="2" id="KW-1185">Reference proteome</keyword>
<evidence type="ECO:0000313" key="2">
    <source>
        <dbReference type="Proteomes" id="UP000308197"/>
    </source>
</evidence>
<protein>
    <submittedName>
        <fullName evidence="1">Uncharacterized protein</fullName>
    </submittedName>
</protein>
<dbReference type="EMBL" id="ML211183">
    <property type="protein sequence ID" value="TFK86784.1"/>
    <property type="molecule type" value="Genomic_DNA"/>
</dbReference>